<dbReference type="PANTHER" id="PTHR46796:SF6">
    <property type="entry name" value="ARAC SUBFAMILY"/>
    <property type="match status" value="1"/>
</dbReference>
<sequence>MQAMTIEGNAMPYASIEPALTGWLSVGEKRAHSATRSVAIVLFDGFSLLGAGLVAEVFHVANELVATRSHEDWIYDVSFLSAGGGNVSCSSSVRVWTDGLDARHYSGFDALFVAGGKGASVAANDERLIGWLRRVQVKTSNVRSIEEGHLLLEAAGIGNRDSGHQFSSYLRQAGNETPVVEAGDRLAPMKGALAIVKRDLGLDIAKSVAERLMPGSSARFVPILGDAGAASAGDKIRAAARWIQDNCERPISIADAAQVAAMSERNFLRRFKLELGMTPSDYLLQVRLAITCSLLIDSELPVDKIARRSGMGNGDRLAKIFRKRMMVSPTEFRVQSRREARG</sequence>
<name>A0A1X7CFG8_TRICW</name>
<gene>
    <name evidence="5" type="ORF">SAMN06295900_101327</name>
</gene>
<organism evidence="5 6">
    <name type="scientific">Trinickia caryophylli</name>
    <name type="common">Paraburkholderia caryophylli</name>
    <dbReference type="NCBI Taxonomy" id="28094"/>
    <lineage>
        <taxon>Bacteria</taxon>
        <taxon>Pseudomonadati</taxon>
        <taxon>Pseudomonadota</taxon>
        <taxon>Betaproteobacteria</taxon>
        <taxon>Burkholderiales</taxon>
        <taxon>Burkholderiaceae</taxon>
        <taxon>Trinickia</taxon>
    </lineage>
</organism>
<dbReference type="SMART" id="SM00342">
    <property type="entry name" value="HTH_ARAC"/>
    <property type="match status" value="1"/>
</dbReference>
<evidence type="ECO:0000256" key="2">
    <source>
        <dbReference type="ARBA" id="ARBA00023125"/>
    </source>
</evidence>
<dbReference type="Pfam" id="PF12833">
    <property type="entry name" value="HTH_18"/>
    <property type="match status" value="1"/>
</dbReference>
<dbReference type="EMBL" id="FXAH01000001">
    <property type="protein sequence ID" value="SME95687.1"/>
    <property type="molecule type" value="Genomic_DNA"/>
</dbReference>
<evidence type="ECO:0000256" key="3">
    <source>
        <dbReference type="ARBA" id="ARBA00023163"/>
    </source>
</evidence>
<keyword evidence="1" id="KW-0805">Transcription regulation</keyword>
<evidence type="ECO:0000313" key="6">
    <source>
        <dbReference type="Proteomes" id="UP000192911"/>
    </source>
</evidence>
<accession>A0A1X7CFG8</accession>
<keyword evidence="6" id="KW-1185">Reference proteome</keyword>
<dbReference type="PANTHER" id="PTHR46796">
    <property type="entry name" value="HTH-TYPE TRANSCRIPTIONAL ACTIVATOR RHAS-RELATED"/>
    <property type="match status" value="1"/>
</dbReference>
<dbReference type="InterPro" id="IPR029062">
    <property type="entry name" value="Class_I_gatase-like"/>
</dbReference>
<evidence type="ECO:0000259" key="4">
    <source>
        <dbReference type="PROSITE" id="PS01124"/>
    </source>
</evidence>
<dbReference type="InterPro" id="IPR018060">
    <property type="entry name" value="HTH_AraC"/>
</dbReference>
<dbReference type="GO" id="GO:0003700">
    <property type="term" value="F:DNA-binding transcription factor activity"/>
    <property type="evidence" value="ECO:0007669"/>
    <property type="project" value="InterPro"/>
</dbReference>
<evidence type="ECO:0000256" key="1">
    <source>
        <dbReference type="ARBA" id="ARBA00023015"/>
    </source>
</evidence>
<proteinExistence type="predicted"/>
<dbReference type="Proteomes" id="UP000192911">
    <property type="component" value="Unassembled WGS sequence"/>
</dbReference>
<dbReference type="PROSITE" id="PS01124">
    <property type="entry name" value="HTH_ARAC_FAMILY_2"/>
    <property type="match status" value="1"/>
</dbReference>
<reference evidence="6" key="1">
    <citation type="submission" date="2017-04" db="EMBL/GenBank/DDBJ databases">
        <authorList>
            <person name="Varghese N."/>
            <person name="Submissions S."/>
        </authorList>
    </citation>
    <scope>NUCLEOTIDE SEQUENCE [LARGE SCALE GENOMIC DNA]</scope>
    <source>
        <strain evidence="6">Ballard 720</strain>
    </source>
</reference>
<protein>
    <submittedName>
        <fullName evidence="5">Transcriptional regulator GlxA family, contains an amidase domain and an AraC-type DNA-binding HTH domain</fullName>
    </submittedName>
</protein>
<dbReference type="AlphaFoldDB" id="A0A1X7CFG8"/>
<dbReference type="InterPro" id="IPR009057">
    <property type="entry name" value="Homeodomain-like_sf"/>
</dbReference>
<keyword evidence="2 5" id="KW-0238">DNA-binding</keyword>
<feature type="domain" description="HTH araC/xylS-type" evidence="4">
    <location>
        <begin position="237"/>
        <end position="335"/>
    </location>
</feature>
<dbReference type="Gene3D" id="3.40.50.880">
    <property type="match status" value="1"/>
</dbReference>
<evidence type="ECO:0000313" key="5">
    <source>
        <dbReference type="EMBL" id="SME95687.1"/>
    </source>
</evidence>
<dbReference type="SUPFAM" id="SSF46689">
    <property type="entry name" value="Homeodomain-like"/>
    <property type="match status" value="2"/>
</dbReference>
<dbReference type="STRING" id="28094.SAMN06295900_101327"/>
<dbReference type="GO" id="GO:0043565">
    <property type="term" value="F:sequence-specific DNA binding"/>
    <property type="evidence" value="ECO:0007669"/>
    <property type="project" value="InterPro"/>
</dbReference>
<dbReference type="SUPFAM" id="SSF52317">
    <property type="entry name" value="Class I glutamine amidotransferase-like"/>
    <property type="match status" value="1"/>
</dbReference>
<keyword evidence="3" id="KW-0804">Transcription</keyword>
<dbReference type="InterPro" id="IPR050204">
    <property type="entry name" value="AraC_XylS_family_regulators"/>
</dbReference>
<dbReference type="Gene3D" id="1.10.10.60">
    <property type="entry name" value="Homeodomain-like"/>
    <property type="match status" value="1"/>
</dbReference>